<protein>
    <submittedName>
        <fullName evidence="2">ABC-2 type transport system permease protein</fullName>
    </submittedName>
</protein>
<gene>
    <name evidence="2" type="ORF">SAMN03080614_101515</name>
</gene>
<dbReference type="Proteomes" id="UP000243819">
    <property type="component" value="Unassembled WGS sequence"/>
</dbReference>
<feature type="transmembrane region" description="Helical" evidence="1">
    <location>
        <begin position="155"/>
        <end position="178"/>
    </location>
</feature>
<accession>A0A1H9ZZB8</accession>
<keyword evidence="1" id="KW-1133">Transmembrane helix</keyword>
<dbReference type="PANTHER" id="PTHR37305">
    <property type="entry name" value="INTEGRAL MEMBRANE PROTEIN-RELATED"/>
    <property type="match status" value="1"/>
</dbReference>
<feature type="transmembrane region" description="Helical" evidence="1">
    <location>
        <begin position="190"/>
        <end position="209"/>
    </location>
</feature>
<dbReference type="GO" id="GO:0005886">
    <property type="term" value="C:plasma membrane"/>
    <property type="evidence" value="ECO:0007669"/>
    <property type="project" value="UniProtKB-SubCell"/>
</dbReference>
<sequence>MVFPLLKANLKANWVVGLIILLVMFMYFTVLSSMFDPESLEGLIAMLEAMPKELIAAMGFDNFGDTYTTYMANSYYNFIAILFPMIYIIVVGNRLIAKHIDSGSMAYLLSTPNSRLKIIITQAFYFLASITLIFFIVTVYGIIISEIFLPGHLEIFSFILLNIVTMFTFYALSGIVFFFSAIASDTKQSLSFGAGIPIAFFVINMLANVGEKTEFLKYFTIFTLLNPQEIVEGSSFTIIAISILLIIAVAFYLAAIWLFNKRNLAV</sequence>
<reference evidence="3" key="1">
    <citation type="submission" date="2016-10" db="EMBL/GenBank/DDBJ databases">
        <authorList>
            <person name="Varghese N."/>
            <person name="Submissions S."/>
        </authorList>
    </citation>
    <scope>NUCLEOTIDE SEQUENCE [LARGE SCALE GENOMIC DNA]</scope>
    <source>
        <strain evidence="3">DSM 13577</strain>
    </source>
</reference>
<feature type="transmembrane region" description="Helical" evidence="1">
    <location>
        <begin position="12"/>
        <end position="30"/>
    </location>
</feature>
<proteinExistence type="predicted"/>
<dbReference type="STRING" id="1120990.SAMN03080614_101515"/>
<keyword evidence="1" id="KW-0812">Transmembrane</keyword>
<organism evidence="2 3">
    <name type="scientific">Anaerobranca gottschalkii DSM 13577</name>
    <dbReference type="NCBI Taxonomy" id="1120990"/>
    <lineage>
        <taxon>Bacteria</taxon>
        <taxon>Bacillati</taxon>
        <taxon>Bacillota</taxon>
        <taxon>Clostridia</taxon>
        <taxon>Eubacteriales</taxon>
        <taxon>Proteinivoracaceae</taxon>
        <taxon>Anaerobranca</taxon>
    </lineage>
</organism>
<dbReference type="RefSeq" id="WP_177159714.1">
    <property type="nucleotide sequence ID" value="NZ_FOIF01000015.1"/>
</dbReference>
<evidence type="ECO:0000313" key="2">
    <source>
        <dbReference type="EMBL" id="SES87179.1"/>
    </source>
</evidence>
<keyword evidence="1" id="KW-0472">Membrane</keyword>
<feature type="transmembrane region" description="Helical" evidence="1">
    <location>
        <begin position="236"/>
        <end position="259"/>
    </location>
</feature>
<evidence type="ECO:0000313" key="3">
    <source>
        <dbReference type="Proteomes" id="UP000243819"/>
    </source>
</evidence>
<dbReference type="GO" id="GO:0140359">
    <property type="term" value="F:ABC-type transporter activity"/>
    <property type="evidence" value="ECO:0007669"/>
    <property type="project" value="InterPro"/>
</dbReference>
<keyword evidence="3" id="KW-1185">Reference proteome</keyword>
<evidence type="ECO:0000256" key="1">
    <source>
        <dbReference type="SAM" id="Phobius"/>
    </source>
</evidence>
<dbReference type="PANTHER" id="PTHR37305:SF2">
    <property type="entry name" value="BACITRACIN TRANSPORT PERMEASE PROTEIN BCRB"/>
    <property type="match status" value="1"/>
</dbReference>
<feature type="transmembrane region" description="Helical" evidence="1">
    <location>
        <begin position="118"/>
        <end position="143"/>
    </location>
</feature>
<feature type="transmembrane region" description="Helical" evidence="1">
    <location>
        <begin position="75"/>
        <end position="97"/>
    </location>
</feature>
<dbReference type="AlphaFoldDB" id="A0A1H9ZZB8"/>
<dbReference type="Pfam" id="PF12679">
    <property type="entry name" value="ABC2_membrane_2"/>
    <property type="match status" value="1"/>
</dbReference>
<dbReference type="EMBL" id="FOIF01000015">
    <property type="protein sequence ID" value="SES87179.1"/>
    <property type="molecule type" value="Genomic_DNA"/>
</dbReference>
<name>A0A1H9ZZB8_9FIRM</name>